<feature type="compositionally biased region" description="Pro residues" evidence="1">
    <location>
        <begin position="8"/>
        <end position="17"/>
    </location>
</feature>
<sequence>MASSSVPKRPPPPPPPFARLMRSRDSRNEYNILPFDGSPIMKLPEIEIAVEAVTKMKSGKIDGVDEIDIFNWLSSLFGFQRGWGTLRHSGWLCMMILCFTMLTLAFLIILKKGNTTNQKEHLILLLANIYTRKKDLKHCTEVHKVDARNGAIKQLKQDFLNNYELWCNYMRTKSNIR</sequence>
<protein>
    <submittedName>
        <fullName evidence="3">Uncharacterized protein</fullName>
    </submittedName>
</protein>
<feature type="transmembrane region" description="Helical" evidence="2">
    <location>
        <begin position="89"/>
        <end position="110"/>
    </location>
</feature>
<dbReference type="GO" id="GO:0005886">
    <property type="term" value="C:plasma membrane"/>
    <property type="evidence" value="ECO:0007669"/>
    <property type="project" value="TreeGrafter"/>
</dbReference>
<comment type="caution">
    <text evidence="3">The sequence shown here is derived from an EMBL/GenBank/DDBJ whole genome shotgun (WGS) entry which is preliminary data.</text>
</comment>
<keyword evidence="2" id="KW-0472">Membrane</keyword>
<dbReference type="PANTHER" id="PTHR12741:SF51">
    <property type="entry name" value="1,3-BETA-GLUCAN SYNTHASE"/>
    <property type="match status" value="1"/>
</dbReference>
<keyword evidence="2" id="KW-1133">Transmembrane helix</keyword>
<gene>
    <name evidence="3" type="ORF">Goshw_028268</name>
</gene>
<dbReference type="PANTHER" id="PTHR12741">
    <property type="entry name" value="LYST-INTERACTING PROTEIN LIP5 DOPAMINE RESPONSIVE PROTEIN DRG-1"/>
    <property type="match status" value="1"/>
</dbReference>
<keyword evidence="2" id="KW-0812">Transmembrane</keyword>
<evidence type="ECO:0000256" key="1">
    <source>
        <dbReference type="SAM" id="MobiDB-lite"/>
    </source>
</evidence>
<feature type="region of interest" description="Disordered" evidence="1">
    <location>
        <begin position="1"/>
        <end position="21"/>
    </location>
</feature>
<dbReference type="OrthoDB" id="1743678at2759"/>
<proteinExistence type="predicted"/>
<organism evidence="3 4">
    <name type="scientific">Gossypium schwendimanii</name>
    <name type="common">Cotton</name>
    <dbReference type="NCBI Taxonomy" id="34291"/>
    <lineage>
        <taxon>Eukaryota</taxon>
        <taxon>Viridiplantae</taxon>
        <taxon>Streptophyta</taxon>
        <taxon>Embryophyta</taxon>
        <taxon>Tracheophyta</taxon>
        <taxon>Spermatophyta</taxon>
        <taxon>Magnoliopsida</taxon>
        <taxon>eudicotyledons</taxon>
        <taxon>Gunneridae</taxon>
        <taxon>Pentapetalae</taxon>
        <taxon>rosids</taxon>
        <taxon>malvids</taxon>
        <taxon>Malvales</taxon>
        <taxon>Malvaceae</taxon>
        <taxon>Malvoideae</taxon>
        <taxon>Gossypium</taxon>
    </lineage>
</organism>
<reference evidence="3 4" key="1">
    <citation type="journal article" date="2019" name="Genome Biol. Evol.">
        <title>Insights into the evolution of the New World diploid cottons (Gossypium, subgenus Houzingenia) based on genome sequencing.</title>
        <authorList>
            <person name="Grover C.E."/>
            <person name="Arick M.A. 2nd"/>
            <person name="Thrash A."/>
            <person name="Conover J.L."/>
            <person name="Sanders W.S."/>
            <person name="Peterson D.G."/>
            <person name="Frelichowski J.E."/>
            <person name="Scheffler J.A."/>
            <person name="Scheffler B.E."/>
            <person name="Wendel J.F."/>
        </authorList>
    </citation>
    <scope>NUCLEOTIDE SEQUENCE [LARGE SCALE GENOMIC DNA]</scope>
    <source>
        <strain evidence="3">1</strain>
        <tissue evidence="3">Leaf</tissue>
    </source>
</reference>
<keyword evidence="4" id="KW-1185">Reference proteome</keyword>
<dbReference type="EMBL" id="JABFAF010000012">
    <property type="protein sequence ID" value="MBA0873164.1"/>
    <property type="molecule type" value="Genomic_DNA"/>
</dbReference>
<dbReference type="Proteomes" id="UP000593576">
    <property type="component" value="Unassembled WGS sequence"/>
</dbReference>
<name>A0A7J9MQF8_GOSSC</name>
<evidence type="ECO:0000313" key="3">
    <source>
        <dbReference type="EMBL" id="MBA0873164.1"/>
    </source>
</evidence>
<evidence type="ECO:0000256" key="2">
    <source>
        <dbReference type="SAM" id="Phobius"/>
    </source>
</evidence>
<evidence type="ECO:0000313" key="4">
    <source>
        <dbReference type="Proteomes" id="UP000593576"/>
    </source>
</evidence>
<accession>A0A7J9MQF8</accession>
<dbReference type="AlphaFoldDB" id="A0A7J9MQF8"/>
<dbReference type="GO" id="GO:0003843">
    <property type="term" value="F:1,3-beta-D-glucan synthase activity"/>
    <property type="evidence" value="ECO:0007669"/>
    <property type="project" value="TreeGrafter"/>
</dbReference>